<keyword evidence="1" id="KW-0418">Kinase</keyword>
<dbReference type="Proteomes" id="UP000681414">
    <property type="component" value="Unassembled WGS sequence"/>
</dbReference>
<dbReference type="GO" id="GO:0016301">
    <property type="term" value="F:kinase activity"/>
    <property type="evidence" value="ECO:0007669"/>
    <property type="project" value="UniProtKB-KW"/>
</dbReference>
<dbReference type="RefSeq" id="WP_213127013.1">
    <property type="nucleotide sequence ID" value="NZ_JAGYPG010000005.1"/>
</dbReference>
<organism evidence="1 2">
    <name type="scientific">Lederbergia citri</name>
    <dbReference type="NCBI Taxonomy" id="2833580"/>
    <lineage>
        <taxon>Bacteria</taxon>
        <taxon>Bacillati</taxon>
        <taxon>Bacillota</taxon>
        <taxon>Bacilli</taxon>
        <taxon>Bacillales</taxon>
        <taxon>Bacillaceae</taxon>
        <taxon>Lederbergia</taxon>
    </lineage>
</organism>
<evidence type="ECO:0000313" key="2">
    <source>
        <dbReference type="Proteomes" id="UP000681414"/>
    </source>
</evidence>
<dbReference type="InterPro" id="IPR011009">
    <property type="entry name" value="Kinase-like_dom_sf"/>
</dbReference>
<proteinExistence type="predicted"/>
<reference evidence="1 2" key="1">
    <citation type="submission" date="2021-05" db="EMBL/GenBank/DDBJ databases">
        <title>Novel Bacillus species.</title>
        <authorList>
            <person name="Liu G."/>
        </authorList>
    </citation>
    <scope>NUCLEOTIDE SEQUENCE [LARGE SCALE GENOMIC DNA]</scope>
    <source>
        <strain evidence="2">FJAT-49780</strain>
    </source>
</reference>
<dbReference type="AlphaFoldDB" id="A0A942THP0"/>
<comment type="caution">
    <text evidence="1">The sequence shown here is derived from an EMBL/GenBank/DDBJ whole genome shotgun (WGS) entry which is preliminary data.</text>
</comment>
<dbReference type="Gene3D" id="1.10.510.10">
    <property type="entry name" value="Transferase(Phosphotransferase) domain 1"/>
    <property type="match status" value="1"/>
</dbReference>
<accession>A0A942THP0</accession>
<protein>
    <submittedName>
        <fullName evidence="1">Protein kinase family protein</fullName>
    </submittedName>
</protein>
<gene>
    <name evidence="1" type="ORF">KHA97_22340</name>
</gene>
<name>A0A942THP0_9BACI</name>
<keyword evidence="2" id="KW-1185">Reference proteome</keyword>
<dbReference type="SUPFAM" id="SSF56112">
    <property type="entry name" value="Protein kinase-like (PK-like)"/>
    <property type="match status" value="1"/>
</dbReference>
<dbReference type="EMBL" id="JAGYPG010000005">
    <property type="protein sequence ID" value="MBS4197783.1"/>
    <property type="molecule type" value="Genomic_DNA"/>
</dbReference>
<sequence length="204" mass="23628">MNNYAGLAGSVVINPKDHKLIQYDASLALIGVGRSAYVFKINNTNHALKVFFPSYQHLAKVEADVYKIIQHIDYFPSLYESGSHYLVIDFIDGYTLFECLSRGIPVSENHIKDVDMAINLAREEGLNPSDIHLRNIIIHNGKIKMIDVARFKQGETDHQWNDLKTAFYRLYTKSFFPKKIPAFMMNWIAVLYKRFYRKSPIHIK</sequence>
<evidence type="ECO:0000313" key="1">
    <source>
        <dbReference type="EMBL" id="MBS4197783.1"/>
    </source>
</evidence>
<keyword evidence="1" id="KW-0808">Transferase</keyword>